<dbReference type="InterPro" id="IPR009003">
    <property type="entry name" value="Peptidase_S1_PA"/>
</dbReference>
<evidence type="ECO:0000259" key="6">
    <source>
        <dbReference type="Pfam" id="PF17815"/>
    </source>
</evidence>
<keyword evidence="3" id="KW-0378">Hydrolase</keyword>
<reference evidence="7" key="2">
    <citation type="submission" date="2013-10" db="EMBL/GenBank/DDBJ databases">
        <authorList>
            <person name="Aslett M."/>
        </authorList>
    </citation>
    <scope>NUCLEOTIDE SEQUENCE</scope>
    <source>
        <strain evidence="7">Houghton</strain>
    </source>
</reference>
<dbReference type="Pfam" id="PF17815">
    <property type="entry name" value="PDZ_3"/>
    <property type="match status" value="1"/>
</dbReference>
<dbReference type="Gene3D" id="2.40.10.10">
    <property type="entry name" value="Trypsin-like serine proteases"/>
    <property type="match status" value="2"/>
</dbReference>
<feature type="domain" description="Protease Do-like PDZ" evidence="6">
    <location>
        <begin position="608"/>
        <end position="744"/>
    </location>
</feature>
<comment type="similarity">
    <text evidence="1">Belongs to the peptidase S1C family.</text>
</comment>
<dbReference type="GO" id="GO:0006508">
    <property type="term" value="P:proteolysis"/>
    <property type="evidence" value="ECO:0007669"/>
    <property type="project" value="UniProtKB-KW"/>
</dbReference>
<dbReference type="PANTHER" id="PTHR45980">
    <property type="match status" value="1"/>
</dbReference>
<dbReference type="InterPro" id="IPR043504">
    <property type="entry name" value="Peptidase_S1_PA_chymotrypsin"/>
</dbReference>
<dbReference type="OMA" id="KFHERAP"/>
<dbReference type="Pfam" id="PF13365">
    <property type="entry name" value="Trypsin_2"/>
    <property type="match status" value="1"/>
</dbReference>
<evidence type="ECO:0000313" key="8">
    <source>
        <dbReference type="Proteomes" id="UP000018050"/>
    </source>
</evidence>
<dbReference type="InterPro" id="IPR041517">
    <property type="entry name" value="DEGP_PDZ"/>
</dbReference>
<dbReference type="AlphaFoldDB" id="U6GAX7"/>
<gene>
    <name evidence="7" type="ORF">EAH_00024440</name>
</gene>
<reference evidence="7" key="1">
    <citation type="submission" date="2013-10" db="EMBL/GenBank/DDBJ databases">
        <title>Genomic analysis of the causative agents of coccidiosis in chickens.</title>
        <authorList>
            <person name="Reid A.J."/>
            <person name="Blake D."/>
            <person name="Billington K."/>
            <person name="Browne H."/>
            <person name="Dunn M."/>
            <person name="Hung S."/>
            <person name="Kawahara F."/>
            <person name="Miranda-Saavedra D."/>
            <person name="Mourier T."/>
            <person name="Nagra H."/>
            <person name="Otto T.D."/>
            <person name="Rawlings N."/>
            <person name="Sanchez A."/>
            <person name="Sanders M."/>
            <person name="Subramaniam C."/>
            <person name="Tay Y."/>
            <person name="Dear P."/>
            <person name="Doerig C."/>
            <person name="Gruber A."/>
            <person name="Parkinson J."/>
            <person name="Shirley M."/>
            <person name="Wan K.L."/>
            <person name="Berriman M."/>
            <person name="Tomley F."/>
            <person name="Pain A."/>
        </authorList>
    </citation>
    <scope>NUCLEOTIDE SEQUENCE</scope>
    <source>
        <strain evidence="7">Houghton</strain>
    </source>
</reference>
<dbReference type="GO" id="GO:0004252">
    <property type="term" value="F:serine-type endopeptidase activity"/>
    <property type="evidence" value="ECO:0007669"/>
    <property type="project" value="InterPro"/>
</dbReference>
<feature type="compositionally biased region" description="Low complexity" evidence="5">
    <location>
        <begin position="466"/>
        <end position="479"/>
    </location>
</feature>
<protein>
    <recommendedName>
        <fullName evidence="6">Protease Do-like PDZ domain-containing protein</fullName>
    </recommendedName>
</protein>
<accession>U6GAX7</accession>
<dbReference type="InterPro" id="IPR046449">
    <property type="entry name" value="DEGP_PDZ_sf"/>
</dbReference>
<dbReference type="GeneID" id="25270514"/>
<keyword evidence="2" id="KW-0645">Protease</keyword>
<dbReference type="Proteomes" id="UP000018050">
    <property type="component" value="Unassembled WGS sequence"/>
</dbReference>
<dbReference type="RefSeq" id="XP_013252209.1">
    <property type="nucleotide sequence ID" value="XM_013396755.1"/>
</dbReference>
<dbReference type="SUPFAM" id="SSF50494">
    <property type="entry name" value="Trypsin-like serine proteases"/>
    <property type="match status" value="1"/>
</dbReference>
<keyword evidence="4" id="KW-0720">Serine protease</keyword>
<sequence>MESTRLSQGLLQPVASRVLPRLWQQHRQPMQRTFKNQMPQMLLRQHAAQQYQKILRYKGSSSCCWMFSGTPRLLTGRNAELSAAVAPGPRFAVAAAAAACGGSRGLSSFCRHPFSPEGLRISNSGCRSGSSRSSSSSLREARSGLCSPSHAVEPVGGAPEDLASEAVDLNSLCSSVVKVYSDFTDPNYALPWQMQRQGSSTGSGFIVHPSAGGGERIILTNAHCVAWNNRLHIRKHGSPIKFPARVLAVAHECDLAVLTVDNDDFWADTQGLLFGEIPALQDGVIVLGYPRGGDNLCITSGVVSRVDVNTYAHSNTALLCVQIDAAINPGNSGGPALKGGRVVGVAFQGCEASAAQNVGYIVPWNVVRHLFIDLSRHRRYTGFPAAGVLFQQLENECMQQKLGVSKLKTEDLPQGVTASGILVTATDSVRSRNFLERAKIAAEKLENTGALAELVAKEATAALQGAAAPAGSPPGASATVESEEVSRGSPEETSWGESGPCEDGPLADPSVVVREAIAAVDAEAAAAAAAGKPLPSPAERKGLLHGILEQKIGLRPEDVVMAVDGADVAGDGTVHFRGMERVSVSHVISEKFMGETLSVTVLRNEKVQNVLDEFGPKFHERAPSSLLRPLSDVFATVEGEEPIVLAQILASDLTSGYSLRNCLLSTVDGVKVTNLRHLAQLLGITPRDQQDRGQQERNQQQRHPNEFVTFVLEEKLQVVLHRGKAEAMLPEILKQHAIHRQTSDNL</sequence>
<evidence type="ECO:0000256" key="1">
    <source>
        <dbReference type="ARBA" id="ARBA00010541"/>
    </source>
</evidence>
<organism evidence="7 8">
    <name type="scientific">Eimeria acervulina</name>
    <name type="common">Coccidian parasite</name>
    <dbReference type="NCBI Taxonomy" id="5801"/>
    <lineage>
        <taxon>Eukaryota</taxon>
        <taxon>Sar</taxon>
        <taxon>Alveolata</taxon>
        <taxon>Apicomplexa</taxon>
        <taxon>Conoidasida</taxon>
        <taxon>Coccidia</taxon>
        <taxon>Eucoccidiorida</taxon>
        <taxon>Eimeriorina</taxon>
        <taxon>Eimeriidae</taxon>
        <taxon>Eimeria</taxon>
    </lineage>
</organism>
<evidence type="ECO:0000313" key="7">
    <source>
        <dbReference type="EMBL" id="CDI77426.1"/>
    </source>
</evidence>
<evidence type="ECO:0000256" key="5">
    <source>
        <dbReference type="SAM" id="MobiDB-lite"/>
    </source>
</evidence>
<keyword evidence="8" id="KW-1185">Reference proteome</keyword>
<dbReference type="Gene3D" id="3.20.190.20">
    <property type="match status" value="1"/>
</dbReference>
<dbReference type="PRINTS" id="PR00834">
    <property type="entry name" value="PROTEASES2C"/>
</dbReference>
<proteinExistence type="inferred from homology"/>
<dbReference type="EMBL" id="HG670662">
    <property type="protein sequence ID" value="CDI77426.1"/>
    <property type="molecule type" value="Genomic_DNA"/>
</dbReference>
<evidence type="ECO:0000256" key="3">
    <source>
        <dbReference type="ARBA" id="ARBA00022801"/>
    </source>
</evidence>
<dbReference type="VEuPathDB" id="ToxoDB:EAH_00024440"/>
<dbReference type="PANTHER" id="PTHR45980:SF18">
    <property type="entry name" value="PROTEASE DO-LIKE 9"/>
    <property type="match status" value="1"/>
</dbReference>
<dbReference type="InterPro" id="IPR001940">
    <property type="entry name" value="Peptidase_S1C"/>
</dbReference>
<dbReference type="OrthoDB" id="4217619at2759"/>
<evidence type="ECO:0000256" key="4">
    <source>
        <dbReference type="ARBA" id="ARBA00022825"/>
    </source>
</evidence>
<evidence type="ECO:0000256" key="2">
    <source>
        <dbReference type="ARBA" id="ARBA00022670"/>
    </source>
</evidence>
<name>U6GAX7_EIMAC</name>
<feature type="region of interest" description="Disordered" evidence="5">
    <location>
        <begin position="466"/>
        <end position="503"/>
    </location>
</feature>